<keyword evidence="1" id="KW-0012">Acyltransferase</keyword>
<protein>
    <recommendedName>
        <fullName evidence="2">FAE domain-containing protein</fullName>
    </recommendedName>
</protein>
<keyword evidence="4" id="KW-1185">Reference proteome</keyword>
<evidence type="ECO:0000313" key="3">
    <source>
        <dbReference type="EMBL" id="KAF6164716.1"/>
    </source>
</evidence>
<dbReference type="GO" id="GO:0006633">
    <property type="term" value="P:fatty acid biosynthetic process"/>
    <property type="evidence" value="ECO:0007669"/>
    <property type="project" value="InterPro"/>
</dbReference>
<comment type="caution">
    <text evidence="3">The sequence shown here is derived from an EMBL/GenBank/DDBJ whole genome shotgun (WGS) entry which is preliminary data.</text>
</comment>
<accession>A0A7J7NC26</accession>
<organism evidence="3 4">
    <name type="scientific">Kingdonia uniflora</name>
    <dbReference type="NCBI Taxonomy" id="39325"/>
    <lineage>
        <taxon>Eukaryota</taxon>
        <taxon>Viridiplantae</taxon>
        <taxon>Streptophyta</taxon>
        <taxon>Embryophyta</taxon>
        <taxon>Tracheophyta</taxon>
        <taxon>Spermatophyta</taxon>
        <taxon>Magnoliopsida</taxon>
        <taxon>Ranunculales</taxon>
        <taxon>Circaeasteraceae</taxon>
        <taxon>Kingdonia</taxon>
    </lineage>
</organism>
<dbReference type="AlphaFoldDB" id="A0A7J7NC26"/>
<dbReference type="PANTHER" id="PTHR31561">
    <property type="entry name" value="3-KETOACYL-COA SYNTHASE"/>
    <property type="match status" value="1"/>
</dbReference>
<dbReference type="EMBL" id="JACGCM010000911">
    <property type="protein sequence ID" value="KAF6164716.1"/>
    <property type="molecule type" value="Genomic_DNA"/>
</dbReference>
<dbReference type="OrthoDB" id="780778at2759"/>
<gene>
    <name evidence="3" type="ORF">GIB67_040968</name>
</gene>
<feature type="domain" description="FAE" evidence="2">
    <location>
        <begin position="2"/>
        <end position="72"/>
    </location>
</feature>
<dbReference type="InterPro" id="IPR012392">
    <property type="entry name" value="3-ktacl-CoA_syn"/>
</dbReference>
<evidence type="ECO:0000256" key="1">
    <source>
        <dbReference type="ARBA" id="ARBA00023315"/>
    </source>
</evidence>
<dbReference type="GO" id="GO:0016747">
    <property type="term" value="F:acyltransferase activity, transferring groups other than amino-acyl groups"/>
    <property type="evidence" value="ECO:0007669"/>
    <property type="project" value="InterPro"/>
</dbReference>
<keyword evidence="1" id="KW-0808">Transferase</keyword>
<proteinExistence type="predicted"/>
<evidence type="ECO:0000313" key="4">
    <source>
        <dbReference type="Proteomes" id="UP000541444"/>
    </source>
</evidence>
<dbReference type="GO" id="GO:0016020">
    <property type="term" value="C:membrane"/>
    <property type="evidence" value="ECO:0007669"/>
    <property type="project" value="InterPro"/>
</dbReference>
<sequence>MFKFKCLVRTHVRADDYAYQCTMQEDDDQGYRGVQLNKSVLKAATIALILNLRELAPKILPIGELLRYAILSVSGRGKDYSYASILFSCDC</sequence>
<dbReference type="Proteomes" id="UP000541444">
    <property type="component" value="Unassembled WGS sequence"/>
</dbReference>
<name>A0A7J7NC26_9MAGN</name>
<reference evidence="3 4" key="1">
    <citation type="journal article" date="2020" name="IScience">
        <title>Genome Sequencing of the Endangered Kingdonia uniflora (Circaeasteraceae, Ranunculales) Reveals Potential Mechanisms of Evolutionary Specialization.</title>
        <authorList>
            <person name="Sun Y."/>
            <person name="Deng T."/>
            <person name="Zhang A."/>
            <person name="Moore M.J."/>
            <person name="Landis J.B."/>
            <person name="Lin N."/>
            <person name="Zhang H."/>
            <person name="Zhang X."/>
            <person name="Huang J."/>
            <person name="Zhang X."/>
            <person name="Sun H."/>
            <person name="Wang H."/>
        </authorList>
    </citation>
    <scope>NUCLEOTIDE SEQUENCE [LARGE SCALE GENOMIC DNA]</scope>
    <source>
        <strain evidence="3">TB1705</strain>
        <tissue evidence="3">Leaf</tissue>
    </source>
</reference>
<dbReference type="InterPro" id="IPR013601">
    <property type="entry name" value="FAE1_typ3_polyketide_synth"/>
</dbReference>
<dbReference type="Pfam" id="PF08392">
    <property type="entry name" value="FAE1_CUT1_RppA"/>
    <property type="match status" value="1"/>
</dbReference>
<evidence type="ECO:0000259" key="2">
    <source>
        <dbReference type="Pfam" id="PF08392"/>
    </source>
</evidence>